<evidence type="ECO:0000313" key="1">
    <source>
        <dbReference type="EMBL" id="CAH3148136.1"/>
    </source>
</evidence>
<protein>
    <submittedName>
        <fullName evidence="1">Uncharacterized protein</fullName>
    </submittedName>
</protein>
<sequence length="137" mass="15322">MASIYRRLCTITSRIKGDHCYRSNPRINEVCNCIPEPSNAYSHNAIVEKLKNTNGSEQDATTVGNVTDSLAEVLYKPLLEKEIKMTCQNRVSGQSRSAPEGVRVQGGDIEIPCVYEIGVKKGLRSLRKELRDKLIQL</sequence>
<dbReference type="EMBL" id="CALNXI010000945">
    <property type="protein sequence ID" value="CAH3148136.1"/>
    <property type="molecule type" value="Genomic_DNA"/>
</dbReference>
<evidence type="ECO:0000313" key="2">
    <source>
        <dbReference type="Proteomes" id="UP001159427"/>
    </source>
</evidence>
<reference evidence="1 2" key="1">
    <citation type="submission" date="2022-05" db="EMBL/GenBank/DDBJ databases">
        <authorList>
            <consortium name="Genoscope - CEA"/>
            <person name="William W."/>
        </authorList>
    </citation>
    <scope>NUCLEOTIDE SEQUENCE [LARGE SCALE GENOMIC DNA]</scope>
</reference>
<accession>A0ABN8PPH0</accession>
<proteinExistence type="predicted"/>
<organism evidence="1 2">
    <name type="scientific">Porites evermanni</name>
    <dbReference type="NCBI Taxonomy" id="104178"/>
    <lineage>
        <taxon>Eukaryota</taxon>
        <taxon>Metazoa</taxon>
        <taxon>Cnidaria</taxon>
        <taxon>Anthozoa</taxon>
        <taxon>Hexacorallia</taxon>
        <taxon>Scleractinia</taxon>
        <taxon>Fungiina</taxon>
        <taxon>Poritidae</taxon>
        <taxon>Porites</taxon>
    </lineage>
</organism>
<dbReference type="Proteomes" id="UP001159427">
    <property type="component" value="Unassembled WGS sequence"/>
</dbReference>
<comment type="caution">
    <text evidence="1">The sequence shown here is derived from an EMBL/GenBank/DDBJ whole genome shotgun (WGS) entry which is preliminary data.</text>
</comment>
<gene>
    <name evidence="1" type="ORF">PEVE_00044493</name>
</gene>
<keyword evidence="2" id="KW-1185">Reference proteome</keyword>
<feature type="non-terminal residue" evidence="1">
    <location>
        <position position="137"/>
    </location>
</feature>
<name>A0ABN8PPH0_9CNID</name>